<dbReference type="OrthoDB" id="9807568at2"/>
<organism evidence="10 11">
    <name type="scientific">Acetonema longum DSM 6540</name>
    <dbReference type="NCBI Taxonomy" id="1009370"/>
    <lineage>
        <taxon>Bacteria</taxon>
        <taxon>Bacillati</taxon>
        <taxon>Bacillota</taxon>
        <taxon>Negativicutes</taxon>
        <taxon>Acetonemataceae</taxon>
        <taxon>Acetonema</taxon>
    </lineage>
</organism>
<comment type="subcellular location">
    <subcellularLocation>
        <location evidence="1">Cell membrane</location>
        <topology evidence="1">Multi-pass membrane protein</topology>
    </subcellularLocation>
    <subcellularLocation>
        <location evidence="7">Membrane</location>
        <topology evidence="7">Multi-pass membrane protein</topology>
    </subcellularLocation>
</comment>
<evidence type="ECO:0000256" key="6">
    <source>
        <dbReference type="ARBA" id="ARBA00023136"/>
    </source>
</evidence>
<dbReference type="Pfam" id="PF00361">
    <property type="entry name" value="Proton_antipo_M"/>
    <property type="match status" value="1"/>
</dbReference>
<dbReference type="STRING" id="1009370.ALO_08650"/>
<feature type="transmembrane region" description="Helical" evidence="8">
    <location>
        <begin position="85"/>
        <end position="104"/>
    </location>
</feature>
<proteinExistence type="predicted"/>
<evidence type="ECO:0000313" key="10">
    <source>
        <dbReference type="EMBL" id="EGO64264.1"/>
    </source>
</evidence>
<feature type="domain" description="NADH:quinone oxidoreductase/Mrp antiporter transmembrane" evidence="9">
    <location>
        <begin position="140"/>
        <end position="423"/>
    </location>
</feature>
<protein>
    <submittedName>
        <fullName evidence="10">NADH dehydrogenase (Quinone)</fullName>
    </submittedName>
</protein>
<dbReference type="RefSeq" id="WP_004094705.1">
    <property type="nucleotide sequence ID" value="NZ_AFGF01000066.1"/>
</dbReference>
<dbReference type="AlphaFoldDB" id="F7NI32"/>
<keyword evidence="11" id="KW-1185">Reference proteome</keyword>
<dbReference type="GO" id="GO:0005886">
    <property type="term" value="C:plasma membrane"/>
    <property type="evidence" value="ECO:0007669"/>
    <property type="project" value="UniProtKB-SubCell"/>
</dbReference>
<evidence type="ECO:0000259" key="9">
    <source>
        <dbReference type="Pfam" id="PF00361"/>
    </source>
</evidence>
<feature type="transmembrane region" description="Helical" evidence="8">
    <location>
        <begin position="429"/>
        <end position="457"/>
    </location>
</feature>
<dbReference type="PANTHER" id="PTHR42682">
    <property type="entry name" value="HYDROGENASE-4 COMPONENT F"/>
    <property type="match status" value="1"/>
</dbReference>
<reference evidence="10 11" key="1">
    <citation type="journal article" date="2011" name="EMBO J.">
        <title>Structural diversity of bacterial flagellar motors.</title>
        <authorList>
            <person name="Chen S."/>
            <person name="Beeby M."/>
            <person name="Murphy G.E."/>
            <person name="Leadbetter J.R."/>
            <person name="Hendrixson D.R."/>
            <person name="Briegel A."/>
            <person name="Li Z."/>
            <person name="Shi J."/>
            <person name="Tocheva E.I."/>
            <person name="Muller A."/>
            <person name="Dobro M.J."/>
            <person name="Jensen G.J."/>
        </authorList>
    </citation>
    <scope>NUCLEOTIDE SEQUENCE [LARGE SCALE GENOMIC DNA]</scope>
    <source>
        <strain evidence="10 11">DSM 6540</strain>
    </source>
</reference>
<dbReference type="InterPro" id="IPR001750">
    <property type="entry name" value="ND/Mrp_TM"/>
</dbReference>
<dbReference type="GO" id="GO:0042773">
    <property type="term" value="P:ATP synthesis coupled electron transport"/>
    <property type="evidence" value="ECO:0007669"/>
    <property type="project" value="InterPro"/>
</dbReference>
<evidence type="ECO:0000256" key="4">
    <source>
        <dbReference type="ARBA" id="ARBA00022989"/>
    </source>
</evidence>
<dbReference type="PANTHER" id="PTHR42682:SF3">
    <property type="entry name" value="FORMATE HYDROGENLYASE SUBUNIT 3-RELATED"/>
    <property type="match status" value="1"/>
</dbReference>
<keyword evidence="3 7" id="KW-0812">Transmembrane</keyword>
<dbReference type="GO" id="GO:0008137">
    <property type="term" value="F:NADH dehydrogenase (ubiquinone) activity"/>
    <property type="evidence" value="ECO:0007669"/>
    <property type="project" value="InterPro"/>
</dbReference>
<feature type="transmembrane region" description="Helical" evidence="8">
    <location>
        <begin position="31"/>
        <end position="55"/>
    </location>
</feature>
<dbReference type="PRINTS" id="PR01437">
    <property type="entry name" value="NUOXDRDTASE4"/>
</dbReference>
<feature type="transmembrane region" description="Helical" evidence="8">
    <location>
        <begin position="307"/>
        <end position="329"/>
    </location>
</feature>
<feature type="transmembrane region" description="Helical" evidence="8">
    <location>
        <begin position="341"/>
        <end position="367"/>
    </location>
</feature>
<feature type="transmembrane region" description="Helical" evidence="8">
    <location>
        <begin position="387"/>
        <end position="409"/>
    </location>
</feature>
<comment type="caution">
    <text evidence="10">The sequence shown here is derived from an EMBL/GenBank/DDBJ whole genome shotgun (WGS) entry which is preliminary data.</text>
</comment>
<feature type="transmembrane region" description="Helical" evidence="8">
    <location>
        <begin position="116"/>
        <end position="134"/>
    </location>
</feature>
<accession>F7NI32</accession>
<dbReference type="GO" id="GO:0016491">
    <property type="term" value="F:oxidoreductase activity"/>
    <property type="evidence" value="ECO:0007669"/>
    <property type="project" value="UniProtKB-KW"/>
</dbReference>
<dbReference type="EMBL" id="AFGF01000066">
    <property type="protein sequence ID" value="EGO64264.1"/>
    <property type="molecule type" value="Genomic_DNA"/>
</dbReference>
<feature type="transmembrane region" description="Helical" evidence="8">
    <location>
        <begin position="248"/>
        <end position="265"/>
    </location>
</feature>
<keyword evidence="2" id="KW-1003">Cell membrane</keyword>
<evidence type="ECO:0000256" key="2">
    <source>
        <dbReference type="ARBA" id="ARBA00022475"/>
    </source>
</evidence>
<evidence type="ECO:0000256" key="3">
    <source>
        <dbReference type="ARBA" id="ARBA00022692"/>
    </source>
</evidence>
<keyword evidence="5" id="KW-0560">Oxidoreductase</keyword>
<evidence type="ECO:0000256" key="7">
    <source>
        <dbReference type="RuleBase" id="RU000320"/>
    </source>
</evidence>
<feature type="transmembrane region" description="Helical" evidence="8">
    <location>
        <begin position="215"/>
        <end position="236"/>
    </location>
</feature>
<gene>
    <name evidence="10" type="ORF">ALO_08650</name>
</gene>
<dbReference type="InterPro" id="IPR003918">
    <property type="entry name" value="NADH_UbQ_OxRdtase"/>
</dbReference>
<evidence type="ECO:0000313" key="11">
    <source>
        <dbReference type="Proteomes" id="UP000003240"/>
    </source>
</evidence>
<evidence type="ECO:0000256" key="8">
    <source>
        <dbReference type="SAM" id="Phobius"/>
    </source>
</evidence>
<feature type="transmembrane region" description="Helical" evidence="8">
    <location>
        <begin position="140"/>
        <end position="159"/>
    </location>
</feature>
<feature type="transmembrane region" description="Helical" evidence="8">
    <location>
        <begin position="658"/>
        <end position="677"/>
    </location>
</feature>
<feature type="transmembrane region" description="Helical" evidence="8">
    <location>
        <begin position="539"/>
        <end position="558"/>
    </location>
</feature>
<dbReference type="InterPro" id="IPR052175">
    <property type="entry name" value="ComplexI-like_HydComp"/>
</dbReference>
<keyword evidence="4 8" id="KW-1133">Transmembrane helix</keyword>
<feature type="transmembrane region" description="Helical" evidence="8">
    <location>
        <begin position="6"/>
        <end position="24"/>
    </location>
</feature>
<sequence>MIAGYLFWATLALFGAGAMSPLVIRRNPGTLNIIAHGLAAMGCLAAGLCAIFIMISNFSGIAESLVIVLPAVEILGPVSVRVDLLSAHFLLLMGVAGFCISLYAVGYCRQYQAGQLPLLTALFNAFLLSIALVLTLSQAMAFLIAWEVMAVISFLLVNFEHEKPGTTRTAFIYMIMTHIGTALVIIAFLLLVQAAGTMDFTALAAAYKNETVRNGVFLTAFLGFGIKAGMIPFHVWLPRAYTAAPSHISALMSGVMMKTAVYGMARFFLDFLGQGPTWWGGMVLCLGGVSAVMGILYALLSNNIKRLFAYSSVENIGIMLLGIGAALLFSGRGQEGLAALAWTAVLLHAFNHAVFKSLLFMASGAVIRATGTNELERMGGLAKSMPYTSFVCLIGAVSITALPPFNGFMSEWLVYQSLFFIEQVIPGAIGRLTAAVFIALLGLSGALALAAFAKAYGIAFLGKPRSLQGRKAREVSPFMLAPMGILALFCLGLGLWPQPILASLQLMLVGYGRMQEAAMTFPWQGGLTWQIGSLAAGSHIPGLLPLLLLNLCIGWLLFRLRGRPVKTTGETWTCGIVPDARMEYSAVGFSKPVQIAFRRLLPPQRETLADGNAQRYHGRVLSYYTAVYNVFTERLYHPLGQIIVKWSTRLKKMQAGNVQLYIGYIMAVTLVLLLWSAGW</sequence>
<dbReference type="Proteomes" id="UP000003240">
    <property type="component" value="Unassembled WGS sequence"/>
</dbReference>
<keyword evidence="6 8" id="KW-0472">Membrane</keyword>
<dbReference type="eggNOG" id="COG0651">
    <property type="taxonomic scope" value="Bacteria"/>
</dbReference>
<feature type="transmembrane region" description="Helical" evidence="8">
    <location>
        <begin position="171"/>
        <end position="195"/>
    </location>
</feature>
<feature type="transmembrane region" description="Helical" evidence="8">
    <location>
        <begin position="277"/>
        <end position="300"/>
    </location>
</feature>
<feature type="transmembrane region" description="Helical" evidence="8">
    <location>
        <begin position="478"/>
        <end position="496"/>
    </location>
</feature>
<evidence type="ECO:0000256" key="1">
    <source>
        <dbReference type="ARBA" id="ARBA00004651"/>
    </source>
</evidence>
<name>F7NI32_9FIRM</name>
<evidence type="ECO:0000256" key="5">
    <source>
        <dbReference type="ARBA" id="ARBA00023002"/>
    </source>
</evidence>